<keyword evidence="3" id="KW-0732">Signal</keyword>
<dbReference type="GO" id="GO:0009451">
    <property type="term" value="P:RNA modification"/>
    <property type="evidence" value="ECO:0007669"/>
    <property type="project" value="InterPro"/>
</dbReference>
<dbReference type="Proteomes" id="UP001085076">
    <property type="component" value="Miscellaneous, Linkage group lg05"/>
</dbReference>
<keyword evidence="1" id="KW-0677">Repeat</keyword>
<protein>
    <recommendedName>
        <fullName evidence="4">DYW domain-containing protein</fullName>
    </recommendedName>
</protein>
<dbReference type="Gene3D" id="1.25.40.10">
    <property type="entry name" value="Tetratricopeptide repeat domain"/>
    <property type="match status" value="4"/>
</dbReference>
<dbReference type="OrthoDB" id="185373at2759"/>
<dbReference type="InterPro" id="IPR002885">
    <property type="entry name" value="PPR_rpt"/>
</dbReference>
<evidence type="ECO:0000313" key="6">
    <source>
        <dbReference type="Proteomes" id="UP001085076"/>
    </source>
</evidence>
<keyword evidence="6" id="KW-1185">Reference proteome</keyword>
<dbReference type="GO" id="GO:0008270">
    <property type="term" value="F:zinc ion binding"/>
    <property type="evidence" value="ECO:0007669"/>
    <property type="project" value="InterPro"/>
</dbReference>
<dbReference type="FunFam" id="1.25.40.10:FF:001050">
    <property type="entry name" value="Pentatricopeptide repeat-containing protein At2g33760"/>
    <property type="match status" value="1"/>
</dbReference>
<dbReference type="InterPro" id="IPR032867">
    <property type="entry name" value="DYW_dom"/>
</dbReference>
<name>A0A9D5CE85_9LILI</name>
<dbReference type="Pfam" id="PF20431">
    <property type="entry name" value="E_motif"/>
    <property type="match status" value="1"/>
</dbReference>
<dbReference type="FunFam" id="1.25.40.10:FF:000475">
    <property type="entry name" value="Pentatricopeptide repeat-containing protein At5g40410, mitochondrial"/>
    <property type="match status" value="1"/>
</dbReference>
<dbReference type="InterPro" id="IPR046848">
    <property type="entry name" value="E_motif"/>
</dbReference>
<feature type="repeat" description="PPR" evidence="2">
    <location>
        <begin position="49"/>
        <end position="83"/>
    </location>
</feature>
<dbReference type="PROSITE" id="PS51375">
    <property type="entry name" value="PPR"/>
    <property type="match status" value="4"/>
</dbReference>
<dbReference type="GO" id="GO:0003723">
    <property type="term" value="F:RNA binding"/>
    <property type="evidence" value="ECO:0007669"/>
    <property type="project" value="InterPro"/>
</dbReference>
<dbReference type="EMBL" id="JAGGNH010000005">
    <property type="protein sequence ID" value="KAJ0971195.1"/>
    <property type="molecule type" value="Genomic_DNA"/>
</dbReference>
<dbReference type="InterPro" id="IPR011990">
    <property type="entry name" value="TPR-like_helical_dom_sf"/>
</dbReference>
<feature type="repeat" description="PPR" evidence="2">
    <location>
        <begin position="355"/>
        <end position="389"/>
    </location>
</feature>
<dbReference type="Pfam" id="PF13041">
    <property type="entry name" value="PPR_2"/>
    <property type="match status" value="2"/>
</dbReference>
<gene>
    <name evidence="5" type="ORF">J5N97_019154</name>
</gene>
<dbReference type="SUPFAM" id="SSF48452">
    <property type="entry name" value="TPR-like"/>
    <property type="match status" value="1"/>
</dbReference>
<sequence>MTPAKLTSIIITPFLHPLLAAKSFFSSVSLANSKTHLLTHFNRIVDKNSVSSWNSAIADLARAGDSIEALHAFSSMRRLYVRPDRSSFPCALKSCAALGSLFSGQQLHLQAFILGLHPDLFVASALVDMYSKCRVVDDARKAFDDTPVKNAVVWTSMIVGYVWNDAAREAAHTFKCFFAEVGGFEVDYVAAVSALSACARIGEKKVTRGLHGALVKLGLEMETGVGNTLMDAYAKCRLLEVARKVFDGMSQRDNVSWNTMIAVYAQNGLSAEALELYTEMLRTGGVLYNAVTLSAILLGCAHAGALQMGKCIHSQVIRMCLEKDVYVGTSVVDMYCKCGRVEMARKAFNRMKDKNIKSWSAMVAGYGMHGRGQEALEVFDEMRRFGPKPNHITFVSVLAACSHAGLLDEGRHWFTAMQEDYGIEPEVEHYGCMVDLLGRGGCIEEAYGLIKGMRVKPDFMVWGALLSACRVHKNVKLAEISARKLFELDPKNCGYYVLLSNVYADAGRWRDVEKMRVLMKQRKMVKTPGYSSVELKGRIHVFLIGDRRHHRHEEIYEYLDKLTVRMQEAGYVPDTRSVLHDVDEEEKETALRVHSEKLAVAFAILSTAPGTSIQIVKNLRVCCDCHSAIKLIAKLVDREIVVRDSHRFHHFQDGSCSYIGHGIPCFRSYQQLKVHTNFLGKKRRLIWSWKSASLPWWGIQNSSKACREQCSTVSESRDIITLLVFLRRRKAAGPLKGIRGGDSHVHSCFLFFNP</sequence>
<evidence type="ECO:0000256" key="3">
    <source>
        <dbReference type="SAM" id="SignalP"/>
    </source>
</evidence>
<dbReference type="Pfam" id="PF01535">
    <property type="entry name" value="PPR"/>
    <property type="match status" value="3"/>
</dbReference>
<feature type="repeat" description="PPR" evidence="2">
    <location>
        <begin position="253"/>
        <end position="287"/>
    </location>
</feature>
<proteinExistence type="predicted"/>
<feature type="domain" description="DYW" evidence="4">
    <location>
        <begin position="570"/>
        <end position="657"/>
    </location>
</feature>
<reference evidence="5" key="1">
    <citation type="submission" date="2021-03" db="EMBL/GenBank/DDBJ databases">
        <authorList>
            <person name="Li Z."/>
            <person name="Yang C."/>
        </authorList>
    </citation>
    <scope>NUCLEOTIDE SEQUENCE</scope>
    <source>
        <strain evidence="5">Dzin_1.0</strain>
        <tissue evidence="5">Leaf</tissue>
    </source>
</reference>
<dbReference type="PANTHER" id="PTHR24015:SF1063">
    <property type="entry name" value="OS12G0156900 PROTEIN"/>
    <property type="match status" value="1"/>
</dbReference>
<evidence type="ECO:0000313" key="5">
    <source>
        <dbReference type="EMBL" id="KAJ0971195.1"/>
    </source>
</evidence>
<dbReference type="NCBIfam" id="TIGR00756">
    <property type="entry name" value="PPR"/>
    <property type="match status" value="4"/>
</dbReference>
<evidence type="ECO:0000256" key="1">
    <source>
        <dbReference type="ARBA" id="ARBA00022737"/>
    </source>
</evidence>
<organism evidence="5 6">
    <name type="scientific">Dioscorea zingiberensis</name>
    <dbReference type="NCBI Taxonomy" id="325984"/>
    <lineage>
        <taxon>Eukaryota</taxon>
        <taxon>Viridiplantae</taxon>
        <taxon>Streptophyta</taxon>
        <taxon>Embryophyta</taxon>
        <taxon>Tracheophyta</taxon>
        <taxon>Spermatophyta</taxon>
        <taxon>Magnoliopsida</taxon>
        <taxon>Liliopsida</taxon>
        <taxon>Dioscoreales</taxon>
        <taxon>Dioscoreaceae</taxon>
        <taxon>Dioscorea</taxon>
    </lineage>
</organism>
<reference evidence="5" key="2">
    <citation type="journal article" date="2022" name="Hortic Res">
        <title>The genome of Dioscorea zingiberensis sheds light on the biosynthesis, origin and evolution of the medicinally important diosgenin saponins.</title>
        <authorList>
            <person name="Li Y."/>
            <person name="Tan C."/>
            <person name="Li Z."/>
            <person name="Guo J."/>
            <person name="Li S."/>
            <person name="Chen X."/>
            <person name="Wang C."/>
            <person name="Dai X."/>
            <person name="Yang H."/>
            <person name="Song W."/>
            <person name="Hou L."/>
            <person name="Xu J."/>
            <person name="Tong Z."/>
            <person name="Xu A."/>
            <person name="Yuan X."/>
            <person name="Wang W."/>
            <person name="Yang Q."/>
            <person name="Chen L."/>
            <person name="Sun Z."/>
            <person name="Wang K."/>
            <person name="Pan B."/>
            <person name="Chen J."/>
            <person name="Bao Y."/>
            <person name="Liu F."/>
            <person name="Qi X."/>
            <person name="Gang D.R."/>
            <person name="Wen J."/>
            <person name="Li J."/>
        </authorList>
    </citation>
    <scope>NUCLEOTIDE SEQUENCE</scope>
    <source>
        <strain evidence="5">Dzin_1.0</strain>
    </source>
</reference>
<feature type="repeat" description="PPR" evidence="2">
    <location>
        <begin position="324"/>
        <end position="354"/>
    </location>
</feature>
<dbReference type="PANTHER" id="PTHR24015">
    <property type="entry name" value="OS07G0578800 PROTEIN-RELATED"/>
    <property type="match status" value="1"/>
</dbReference>
<comment type="caution">
    <text evidence="5">The sequence shown here is derived from an EMBL/GenBank/DDBJ whole genome shotgun (WGS) entry which is preliminary data.</text>
</comment>
<dbReference type="InterPro" id="IPR046960">
    <property type="entry name" value="PPR_At4g14850-like_plant"/>
</dbReference>
<feature type="signal peptide" evidence="3">
    <location>
        <begin position="1"/>
        <end position="20"/>
    </location>
</feature>
<evidence type="ECO:0000259" key="4">
    <source>
        <dbReference type="Pfam" id="PF14432"/>
    </source>
</evidence>
<feature type="chain" id="PRO_5039403460" description="DYW domain-containing protein" evidence="3">
    <location>
        <begin position="21"/>
        <end position="754"/>
    </location>
</feature>
<evidence type="ECO:0000256" key="2">
    <source>
        <dbReference type="PROSITE-ProRule" id="PRU00708"/>
    </source>
</evidence>
<dbReference type="AlphaFoldDB" id="A0A9D5CE85"/>
<accession>A0A9D5CE85</accession>
<dbReference type="FunFam" id="1.25.40.10:FF:000968">
    <property type="entry name" value="Pentatricopeptide repeat-containing protein, mitochondrial"/>
    <property type="match status" value="1"/>
</dbReference>
<dbReference type="Pfam" id="PF14432">
    <property type="entry name" value="DYW_deaminase"/>
    <property type="match status" value="1"/>
</dbReference>
<dbReference type="FunFam" id="1.25.40.10:FF:000243">
    <property type="entry name" value="Pentatricopeptide repeat-containing protein chloroplastic"/>
    <property type="match status" value="1"/>
</dbReference>